<feature type="signal peptide" evidence="1">
    <location>
        <begin position="1"/>
        <end position="23"/>
    </location>
</feature>
<evidence type="ECO:0008006" key="4">
    <source>
        <dbReference type="Google" id="ProtNLM"/>
    </source>
</evidence>
<name>A0A6L6GCW6_9GAMM</name>
<reference evidence="2 3" key="1">
    <citation type="submission" date="2019-11" db="EMBL/GenBank/DDBJ databases">
        <authorList>
            <person name="An D."/>
        </authorList>
    </citation>
    <scope>NUCLEOTIDE SEQUENCE [LARGE SCALE GENOMIC DNA]</scope>
    <source>
        <strain evidence="2 3">YIM 103518</strain>
    </source>
</reference>
<dbReference type="AlphaFoldDB" id="A0A6L6GCW6"/>
<accession>A0A6L6GCW6</accession>
<proteinExistence type="predicted"/>
<evidence type="ECO:0000313" key="3">
    <source>
        <dbReference type="Proteomes" id="UP000473854"/>
    </source>
</evidence>
<organism evidence="2 3">
    <name type="scientific">Acinetobacter faecalis</name>
    <dbReference type="NCBI Taxonomy" id="2665161"/>
    <lineage>
        <taxon>Bacteria</taxon>
        <taxon>Pseudomonadati</taxon>
        <taxon>Pseudomonadota</taxon>
        <taxon>Gammaproteobacteria</taxon>
        <taxon>Moraxellales</taxon>
        <taxon>Moraxellaceae</taxon>
        <taxon>Acinetobacter</taxon>
    </lineage>
</organism>
<evidence type="ECO:0000313" key="2">
    <source>
        <dbReference type="EMBL" id="MTD10522.1"/>
    </source>
</evidence>
<evidence type="ECO:0000256" key="1">
    <source>
        <dbReference type="SAM" id="SignalP"/>
    </source>
</evidence>
<dbReference type="PROSITE" id="PS51257">
    <property type="entry name" value="PROKAR_LIPOPROTEIN"/>
    <property type="match status" value="1"/>
</dbReference>
<feature type="chain" id="PRO_5026943718" description="Tetratricopeptide repeat protein" evidence="1">
    <location>
        <begin position="24"/>
        <end position="278"/>
    </location>
</feature>
<keyword evidence="1" id="KW-0732">Signal</keyword>
<comment type="caution">
    <text evidence="2">The sequence shown here is derived from an EMBL/GenBank/DDBJ whole genome shotgun (WGS) entry which is preliminary data.</text>
</comment>
<sequence length="278" mass="31317">MMLKPLACVALSAALLSACSVLPTSHEPIVFKEPTLSAPFYALNPFNYAAPSAFELDLKKAENGKNRLIVPATNSKTREISYAKSASSNQVDVTEIDDFLQMVEGKARHYPPRFTERQERKGFEQKLKQVNQQLEALTAKDNASFDVLIRAFKASVMARNLDLGSAYTTKSMNYAQRLQKLNKNDPELNFWFGFALSEGGGQREAISYLDKAMKAGVQEAYLSATNNYLAMEQKKNAVQTLKNYKLQYPQEANVADRLINEIEKKGRWNVWQVMNPTK</sequence>
<dbReference type="NCBIfam" id="NF046096">
    <property type="entry name" value="ABUW_2363_fam_LP"/>
    <property type="match status" value="1"/>
</dbReference>
<dbReference type="SUPFAM" id="SSF48452">
    <property type="entry name" value="TPR-like"/>
    <property type="match status" value="1"/>
</dbReference>
<dbReference type="RefSeq" id="WP_154772159.1">
    <property type="nucleotide sequence ID" value="NZ_JAXHPE010000032.1"/>
</dbReference>
<dbReference type="Proteomes" id="UP000473854">
    <property type="component" value="Unassembled WGS sequence"/>
</dbReference>
<protein>
    <recommendedName>
        <fullName evidence="4">Tetratricopeptide repeat protein</fullName>
    </recommendedName>
</protein>
<dbReference type="InterPro" id="IPR011990">
    <property type="entry name" value="TPR-like_helical_dom_sf"/>
</dbReference>
<gene>
    <name evidence="2" type="ORF">GIX10_03520</name>
</gene>
<dbReference type="EMBL" id="WLYL01000007">
    <property type="protein sequence ID" value="MTD10522.1"/>
    <property type="molecule type" value="Genomic_DNA"/>
</dbReference>